<feature type="domain" description="RecA family profile 1" evidence="14">
    <location>
        <begin position="80"/>
        <end position="229"/>
    </location>
</feature>
<dbReference type="InterPro" id="IPR004504">
    <property type="entry name" value="DNA_repair_RadA"/>
</dbReference>
<evidence type="ECO:0000256" key="1">
    <source>
        <dbReference type="ARBA" id="ARBA00022723"/>
    </source>
</evidence>
<dbReference type="Gene3D" id="3.30.230.10">
    <property type="match status" value="1"/>
</dbReference>
<feature type="region of interest" description="Lon-protease-like" evidence="11">
    <location>
        <begin position="365"/>
        <end position="468"/>
    </location>
</feature>
<dbReference type="AlphaFoldDB" id="W0RN37"/>
<evidence type="ECO:0000256" key="13">
    <source>
        <dbReference type="RuleBase" id="RU003555"/>
    </source>
</evidence>
<evidence type="ECO:0000313" key="16">
    <source>
        <dbReference type="Proteomes" id="UP000019151"/>
    </source>
</evidence>
<dbReference type="HOGENOM" id="CLU_018264_0_1_0"/>
<dbReference type="GO" id="GO:0140664">
    <property type="term" value="F:ATP-dependent DNA damage sensor activity"/>
    <property type="evidence" value="ECO:0007669"/>
    <property type="project" value="InterPro"/>
</dbReference>
<comment type="similarity">
    <text evidence="11 13">Belongs to the RecA family. RadA subfamily.</text>
</comment>
<evidence type="ECO:0000259" key="14">
    <source>
        <dbReference type="PROSITE" id="PS50162"/>
    </source>
</evidence>
<dbReference type="GO" id="GO:0005829">
    <property type="term" value="C:cytosol"/>
    <property type="evidence" value="ECO:0007669"/>
    <property type="project" value="TreeGrafter"/>
</dbReference>
<dbReference type="InterPro" id="IPR003593">
    <property type="entry name" value="AAA+_ATPase"/>
</dbReference>
<dbReference type="GO" id="GO:0005524">
    <property type="term" value="F:ATP binding"/>
    <property type="evidence" value="ECO:0007669"/>
    <property type="project" value="UniProtKB-UniRule"/>
</dbReference>
<feature type="binding site" evidence="11">
    <location>
        <begin position="109"/>
        <end position="116"/>
    </location>
    <ligand>
        <name>ATP</name>
        <dbReference type="ChEBI" id="CHEBI:30616"/>
    </ligand>
</feature>
<keyword evidence="4 13" id="KW-0863">Zinc-finger</keyword>
<dbReference type="GO" id="GO:0008270">
    <property type="term" value="F:zinc ion binding"/>
    <property type="evidence" value="ECO:0007669"/>
    <property type="project" value="UniProtKB-KW"/>
</dbReference>
<protein>
    <recommendedName>
        <fullName evidence="11 12">DNA repair protein RadA</fullName>
    </recommendedName>
</protein>
<feature type="short sequence motif" description="RadA KNRFG motif" evidence="11">
    <location>
        <begin position="266"/>
        <end position="270"/>
    </location>
</feature>
<dbReference type="SUPFAM" id="SSF54211">
    <property type="entry name" value="Ribosomal protein S5 domain 2-like"/>
    <property type="match status" value="1"/>
</dbReference>
<keyword evidence="1 11" id="KW-0479">Metal-binding</keyword>
<dbReference type="STRING" id="861299.J421_3316"/>
<proteinExistence type="inferred from homology"/>
<gene>
    <name evidence="11" type="primary">radA</name>
    <name evidence="15" type="ORF">J421_3316</name>
</gene>
<dbReference type="PATRIC" id="fig|861299.3.peg.3368"/>
<dbReference type="eggNOG" id="COG1066">
    <property type="taxonomic scope" value="Bacteria"/>
</dbReference>
<keyword evidence="7 11" id="KW-0067">ATP-binding</keyword>
<dbReference type="CDD" id="cd01121">
    <property type="entry name" value="RadA_SMS_N"/>
    <property type="match status" value="1"/>
</dbReference>
<dbReference type="Proteomes" id="UP000019151">
    <property type="component" value="Chromosome"/>
</dbReference>
<dbReference type="FunCoup" id="W0RN37">
    <property type="interactions" value="383"/>
</dbReference>
<evidence type="ECO:0000256" key="9">
    <source>
        <dbReference type="ARBA" id="ARBA00023125"/>
    </source>
</evidence>
<evidence type="ECO:0000256" key="4">
    <source>
        <dbReference type="ARBA" id="ARBA00022771"/>
    </source>
</evidence>
<dbReference type="FunFam" id="3.40.50.300:FF:000050">
    <property type="entry name" value="DNA repair protein RadA"/>
    <property type="match status" value="1"/>
</dbReference>
<dbReference type="InterPro" id="IPR014721">
    <property type="entry name" value="Ribsml_uS5_D2-typ_fold_subgr"/>
</dbReference>
<dbReference type="SUPFAM" id="SSF52540">
    <property type="entry name" value="P-loop containing nucleoside triphosphate hydrolases"/>
    <property type="match status" value="1"/>
</dbReference>
<evidence type="ECO:0000256" key="7">
    <source>
        <dbReference type="ARBA" id="ARBA00022840"/>
    </source>
</evidence>
<reference evidence="15 16" key="1">
    <citation type="journal article" date="2014" name="Genome Announc.">
        <title>Genome Sequence and Methylome of Soil Bacterium Gemmatirosa kalamazoonensis KBS708T, a Member of the Rarely Cultivated Gemmatimonadetes Phylum.</title>
        <authorList>
            <person name="Debruyn J.M."/>
            <person name="Radosevich M."/>
            <person name="Wommack K.E."/>
            <person name="Polson S.W."/>
            <person name="Hauser L.J."/>
            <person name="Fawaz M.N."/>
            <person name="Korlach J."/>
            <person name="Tsai Y.C."/>
        </authorList>
    </citation>
    <scope>NUCLEOTIDE SEQUENCE [LARGE SCALE GENOMIC DNA]</scope>
    <source>
        <strain evidence="15 16">KBS708</strain>
    </source>
</reference>
<dbReference type="OrthoDB" id="9803906at2"/>
<evidence type="ECO:0000256" key="6">
    <source>
        <dbReference type="ARBA" id="ARBA00022833"/>
    </source>
</evidence>
<evidence type="ECO:0000256" key="2">
    <source>
        <dbReference type="ARBA" id="ARBA00022741"/>
    </source>
</evidence>
<evidence type="ECO:0000256" key="5">
    <source>
        <dbReference type="ARBA" id="ARBA00022801"/>
    </source>
</evidence>
<dbReference type="InterPro" id="IPR020568">
    <property type="entry name" value="Ribosomal_Su5_D2-typ_SF"/>
</dbReference>
<dbReference type="InterPro" id="IPR020588">
    <property type="entry name" value="RecA_ATP-bd"/>
</dbReference>
<dbReference type="InterPro" id="IPR041166">
    <property type="entry name" value="Rubredoxin_2"/>
</dbReference>
<keyword evidence="2 11" id="KW-0547">Nucleotide-binding</keyword>
<dbReference type="InterPro" id="IPR027417">
    <property type="entry name" value="P-loop_NTPase"/>
</dbReference>
<organism evidence="15 16">
    <name type="scientific">Gemmatirosa kalamazoonensis</name>
    <dbReference type="NCBI Taxonomy" id="861299"/>
    <lineage>
        <taxon>Bacteria</taxon>
        <taxon>Pseudomonadati</taxon>
        <taxon>Gemmatimonadota</taxon>
        <taxon>Gemmatimonadia</taxon>
        <taxon>Gemmatimonadales</taxon>
        <taxon>Gemmatimonadaceae</taxon>
        <taxon>Gemmatirosa</taxon>
    </lineage>
</organism>
<evidence type="ECO:0000256" key="3">
    <source>
        <dbReference type="ARBA" id="ARBA00022763"/>
    </source>
</evidence>
<dbReference type="PANTHER" id="PTHR32472">
    <property type="entry name" value="DNA REPAIR PROTEIN RADA"/>
    <property type="match status" value="1"/>
</dbReference>
<evidence type="ECO:0000256" key="12">
    <source>
        <dbReference type="NCBIfam" id="TIGR00416"/>
    </source>
</evidence>
<keyword evidence="8 11" id="KW-0346">Stress response</keyword>
<dbReference type="Gene3D" id="3.40.50.300">
    <property type="entry name" value="P-loop containing nucleotide triphosphate hydrolases"/>
    <property type="match status" value="1"/>
</dbReference>
<dbReference type="GO" id="GO:0016787">
    <property type="term" value="F:hydrolase activity"/>
    <property type="evidence" value="ECO:0007669"/>
    <property type="project" value="UniProtKB-KW"/>
</dbReference>
<evidence type="ECO:0000256" key="8">
    <source>
        <dbReference type="ARBA" id="ARBA00023016"/>
    </source>
</evidence>
<accession>W0RN37</accession>
<keyword evidence="6 13" id="KW-0862">Zinc</keyword>
<keyword evidence="5" id="KW-0378">Hydrolase</keyword>
<dbReference type="PROSITE" id="PS50162">
    <property type="entry name" value="RECA_2"/>
    <property type="match status" value="1"/>
</dbReference>
<evidence type="ECO:0000256" key="11">
    <source>
        <dbReference type="HAMAP-Rule" id="MF_01498"/>
    </source>
</evidence>
<dbReference type="GO" id="GO:0003684">
    <property type="term" value="F:damaged DNA binding"/>
    <property type="evidence" value="ECO:0007669"/>
    <property type="project" value="InterPro"/>
</dbReference>
<dbReference type="Pfam" id="PF13481">
    <property type="entry name" value="AAA_25"/>
    <property type="match status" value="1"/>
</dbReference>
<comment type="domain">
    <text evidence="11">The middle region has homology to RecA with ATPase motifs including the RadA KNRFG motif, while the C-terminus is homologous to Lon protease.</text>
</comment>
<evidence type="ECO:0000313" key="15">
    <source>
        <dbReference type="EMBL" id="AHG90853.1"/>
    </source>
</evidence>
<keyword evidence="9 11" id="KW-0238">DNA-binding</keyword>
<dbReference type="NCBIfam" id="TIGR00416">
    <property type="entry name" value="sms"/>
    <property type="match status" value="1"/>
</dbReference>
<keyword evidence="3 11" id="KW-0227">DNA damage</keyword>
<sequence length="468" mass="49456">MATKTKTVYRCTECGAEYAKWQGRCDTCGEWNTLVEEMAAPKPVAAKGGGAARRMGGHSSMAEGGNVAVTPRLRDVSGSEARRWRTGLGEFDFVLGGGIVPGSMVLVGGEPGIGKSTLLLQIAARVQALGQRALYVSGEESPLQVKLRADRMAESAGDVSLLSETLLETVIATGAAQQPDVMIVDSIQTVFTQDLEGAPGNVGQVRECAARLMRFAKETGTATFVVGHVTKGGGIAGPKTLEHIVDTVLYFEGESTLDHRVLRATKNRFGSVDEIGVFRMTEGGLVAVENPSELFLGDRTNTASGSAVTALLEGTRPVLVEIQALAAKAGYGTPQRVATGYDGRRLALLLAVLDKRAGLNFSQLDVFLNVVGGMRLQEPAGDLAVAAALASSVYDRPLPHEAAFIGEVGLGGEIRPVSQTERRLAEAAKMGMTTAYVAERGVPKRGPRDIRAVGVRTVRELFERVFGG</sequence>
<dbReference type="SMART" id="SM00382">
    <property type="entry name" value="AAA"/>
    <property type="match status" value="1"/>
</dbReference>
<keyword evidence="10 11" id="KW-0234">DNA repair</keyword>
<comment type="function">
    <text evidence="11">Plays a role in repairing double-strand DNA breaks, probably involving stabilizing or processing branched DNA or blocked replication forks.</text>
</comment>
<comment type="function">
    <text evidence="13">DNA-dependent ATPase involved in processing of recombination intermediates, plays a role in repairing DNA breaks. Stimulates the branch migration of RecA-mediated strand transfer reactions, allowing the 3' invading strand to extend heteroduplex DNA faster. Binds ssDNA in the presence of ADP but not other nucleotides, has ATPase activity that is stimulated by ssDNA and various branched DNA structures, but inhibited by SSB. Does not have RecA's homology-searching function.</text>
</comment>
<dbReference type="PANTHER" id="PTHR32472:SF10">
    <property type="entry name" value="DNA REPAIR PROTEIN RADA-LIKE PROTEIN"/>
    <property type="match status" value="1"/>
</dbReference>
<dbReference type="PRINTS" id="PR01874">
    <property type="entry name" value="DNAREPAIRADA"/>
</dbReference>
<dbReference type="RefSeq" id="WP_025412319.1">
    <property type="nucleotide sequence ID" value="NZ_CP007128.1"/>
</dbReference>
<evidence type="ECO:0000256" key="10">
    <source>
        <dbReference type="ARBA" id="ARBA00023204"/>
    </source>
</evidence>
<dbReference type="EMBL" id="CP007128">
    <property type="protein sequence ID" value="AHG90853.1"/>
    <property type="molecule type" value="Genomic_DNA"/>
</dbReference>
<keyword evidence="16" id="KW-1185">Reference proteome</keyword>
<name>W0RN37_9BACT</name>
<dbReference type="HAMAP" id="MF_01498">
    <property type="entry name" value="RadA_bact"/>
    <property type="match status" value="1"/>
</dbReference>
<dbReference type="Pfam" id="PF18073">
    <property type="entry name" value="Zn_ribbon_LapB"/>
    <property type="match status" value="1"/>
</dbReference>
<dbReference type="InParanoid" id="W0RN37"/>
<dbReference type="KEGG" id="gba:J421_3316"/>
<dbReference type="GO" id="GO:0000725">
    <property type="term" value="P:recombinational repair"/>
    <property type="evidence" value="ECO:0007669"/>
    <property type="project" value="UniProtKB-UniRule"/>
</dbReference>